<evidence type="ECO:0008006" key="8">
    <source>
        <dbReference type="Google" id="ProtNLM"/>
    </source>
</evidence>
<keyword evidence="3 5" id="KW-1133">Transmembrane helix</keyword>
<keyword evidence="4 5" id="KW-0472">Membrane</keyword>
<gene>
    <name evidence="6" type="ORF">G01um101477_238</name>
</gene>
<organism evidence="6 7">
    <name type="scientific">Candidatus Doudnabacteria bacterium Gr01-1014_77</name>
    <dbReference type="NCBI Taxonomy" id="2017133"/>
    <lineage>
        <taxon>Bacteria</taxon>
        <taxon>Candidatus Doudnaibacteriota</taxon>
    </lineage>
</organism>
<dbReference type="EMBL" id="VMFF01000017">
    <property type="protein sequence ID" value="TSC66032.1"/>
    <property type="molecule type" value="Genomic_DNA"/>
</dbReference>
<evidence type="ECO:0000256" key="1">
    <source>
        <dbReference type="ARBA" id="ARBA00004141"/>
    </source>
</evidence>
<dbReference type="Proteomes" id="UP000319613">
    <property type="component" value="Unassembled WGS sequence"/>
</dbReference>
<sequence>MVYNLGMRAEQVQKTVLLLRISLAFVFIYAGVRSLINPSDWVGFVPMWVTDFGFTRENLLFAHALLDIALGLLFLGNVKIKFFSLVAAVLLFVIALAPGLGVLDITFRDIGLGLAALALFFAV</sequence>
<protein>
    <recommendedName>
        <fullName evidence="8">DoxX family protein</fullName>
    </recommendedName>
</protein>
<reference evidence="6 7" key="1">
    <citation type="submission" date="2017-07" db="EMBL/GenBank/DDBJ databases">
        <title>Mechanisms for carbon and nitrogen cycling indicate functional differentiation within the Candidate Phyla Radiation.</title>
        <authorList>
            <person name="Danczak R.E."/>
            <person name="Johnston M.D."/>
            <person name="Kenah C."/>
            <person name="Slattery M."/>
            <person name="Wrighton K.C."/>
            <person name="Wilkins M.J."/>
        </authorList>
    </citation>
    <scope>NUCLEOTIDE SEQUENCE [LARGE SCALE GENOMIC DNA]</scope>
    <source>
        <strain evidence="6">Gr01-1014_77</strain>
    </source>
</reference>
<dbReference type="GO" id="GO:0016020">
    <property type="term" value="C:membrane"/>
    <property type="evidence" value="ECO:0007669"/>
    <property type="project" value="UniProtKB-SubCell"/>
</dbReference>
<keyword evidence="2 5" id="KW-0812">Transmembrane</keyword>
<comment type="caution">
    <text evidence="6">The sequence shown here is derived from an EMBL/GenBank/DDBJ whole genome shotgun (WGS) entry which is preliminary data.</text>
</comment>
<name>A0A554JCE1_9BACT</name>
<proteinExistence type="predicted"/>
<evidence type="ECO:0000256" key="5">
    <source>
        <dbReference type="SAM" id="Phobius"/>
    </source>
</evidence>
<accession>A0A554JCE1</accession>
<dbReference type="Pfam" id="PF07681">
    <property type="entry name" value="DoxX"/>
    <property type="match status" value="1"/>
</dbReference>
<dbReference type="AlphaFoldDB" id="A0A554JCE1"/>
<evidence type="ECO:0000256" key="4">
    <source>
        <dbReference type="ARBA" id="ARBA00023136"/>
    </source>
</evidence>
<evidence type="ECO:0000256" key="3">
    <source>
        <dbReference type="ARBA" id="ARBA00022989"/>
    </source>
</evidence>
<evidence type="ECO:0000256" key="2">
    <source>
        <dbReference type="ARBA" id="ARBA00022692"/>
    </source>
</evidence>
<feature type="transmembrane region" description="Helical" evidence="5">
    <location>
        <begin position="17"/>
        <end position="36"/>
    </location>
</feature>
<feature type="transmembrane region" description="Helical" evidence="5">
    <location>
        <begin position="56"/>
        <end position="75"/>
    </location>
</feature>
<comment type="subcellular location">
    <subcellularLocation>
        <location evidence="1">Membrane</location>
        <topology evidence="1">Multi-pass membrane protein</topology>
    </subcellularLocation>
</comment>
<evidence type="ECO:0000313" key="6">
    <source>
        <dbReference type="EMBL" id="TSC66032.1"/>
    </source>
</evidence>
<feature type="transmembrane region" description="Helical" evidence="5">
    <location>
        <begin position="82"/>
        <end position="99"/>
    </location>
</feature>
<evidence type="ECO:0000313" key="7">
    <source>
        <dbReference type="Proteomes" id="UP000319613"/>
    </source>
</evidence>
<dbReference type="InterPro" id="IPR032808">
    <property type="entry name" value="DoxX"/>
</dbReference>